<feature type="region of interest" description="Disordered" evidence="1">
    <location>
        <begin position="1"/>
        <end position="28"/>
    </location>
</feature>
<dbReference type="AlphaFoldDB" id="A0A1F7V8Q8"/>
<gene>
    <name evidence="2" type="ORF">A3I41_04305</name>
</gene>
<evidence type="ECO:0000313" key="3">
    <source>
        <dbReference type="Proteomes" id="UP000176593"/>
    </source>
</evidence>
<name>A0A1F7V8Q8_9BACT</name>
<dbReference type="EMBL" id="MGEQ01000009">
    <property type="protein sequence ID" value="OGL86487.1"/>
    <property type="molecule type" value="Genomic_DNA"/>
</dbReference>
<accession>A0A1F7V8Q8</accession>
<comment type="caution">
    <text evidence="2">The sequence shown here is derived from an EMBL/GenBank/DDBJ whole genome shotgun (WGS) entry which is preliminary data.</text>
</comment>
<proteinExistence type="predicted"/>
<sequence length="288" mass="32494">MTVQTGGDRGRRESPSSRFNQGDPSSRAKAKAALDAVLVHPFWAQFPKALSDALDRAEQSFDKAEFDEALVDRVANALRLVAERGKFGEPEEAFLRAARAEFSGKKGFAETAIDFAQAVAGAVDPEDTKSPSRVRDHLDLVRFVYTAARDKPELLELLNDSAYKNLDPSVVNNPNLDKLLIELHEKGLLQHKRHIDAVRVMLSPLRANWTMERCDEARRLFGNVGYLENIELVALRRNIDRYRTEYPKIAGKVKSPAHALRLQYSEETVLRFEFVCLTMHVARINIHA</sequence>
<evidence type="ECO:0000256" key="1">
    <source>
        <dbReference type="SAM" id="MobiDB-lite"/>
    </source>
</evidence>
<protein>
    <submittedName>
        <fullName evidence="2">Uncharacterized protein</fullName>
    </submittedName>
</protein>
<reference evidence="2 3" key="1">
    <citation type="journal article" date="2016" name="Nat. Commun.">
        <title>Thousands of microbial genomes shed light on interconnected biogeochemical processes in an aquifer system.</title>
        <authorList>
            <person name="Anantharaman K."/>
            <person name="Brown C.T."/>
            <person name="Hug L.A."/>
            <person name="Sharon I."/>
            <person name="Castelle C.J."/>
            <person name="Probst A.J."/>
            <person name="Thomas B.C."/>
            <person name="Singh A."/>
            <person name="Wilkins M.J."/>
            <person name="Karaoz U."/>
            <person name="Brodie E.L."/>
            <person name="Williams K.H."/>
            <person name="Hubbard S.S."/>
            <person name="Banfield J.F."/>
        </authorList>
    </citation>
    <scope>NUCLEOTIDE SEQUENCE [LARGE SCALE GENOMIC DNA]</scope>
</reference>
<organism evidence="2 3">
    <name type="scientific">Candidatus Uhrbacteria bacterium RIFCSPLOWO2_02_FULL_48_18</name>
    <dbReference type="NCBI Taxonomy" id="1802408"/>
    <lineage>
        <taxon>Bacteria</taxon>
        <taxon>Candidatus Uhriibacteriota</taxon>
    </lineage>
</organism>
<dbReference type="Proteomes" id="UP000176593">
    <property type="component" value="Unassembled WGS sequence"/>
</dbReference>
<evidence type="ECO:0000313" key="2">
    <source>
        <dbReference type="EMBL" id="OGL86487.1"/>
    </source>
</evidence>